<keyword evidence="14 32" id="KW-0472">Membrane</keyword>
<evidence type="ECO:0000256" key="19">
    <source>
        <dbReference type="ARBA" id="ARBA00035916"/>
    </source>
</evidence>
<dbReference type="GO" id="GO:0015293">
    <property type="term" value="F:symporter activity"/>
    <property type="evidence" value="ECO:0007669"/>
    <property type="project" value="UniProtKB-KW"/>
</dbReference>
<evidence type="ECO:0000256" key="25">
    <source>
        <dbReference type="ARBA" id="ARBA00050757"/>
    </source>
</evidence>
<evidence type="ECO:0000256" key="27">
    <source>
        <dbReference type="ARBA" id="ARBA00051899"/>
    </source>
</evidence>
<evidence type="ECO:0000256" key="7">
    <source>
        <dbReference type="ARBA" id="ARBA00022588"/>
    </source>
</evidence>
<evidence type="ECO:0000256" key="14">
    <source>
        <dbReference type="ARBA" id="ARBA00023136"/>
    </source>
</evidence>
<dbReference type="NCBIfam" id="TIGR00926">
    <property type="entry name" value="2A1704"/>
    <property type="match status" value="1"/>
</dbReference>
<protein>
    <recommendedName>
        <fullName evidence="23">Solute carrier family 15 member 2</fullName>
    </recommendedName>
    <alternativeName>
        <fullName evidence="30">Kidney H(+)/peptide cotransporter</fullName>
    </alternativeName>
    <alternativeName>
        <fullName evidence="29">Oligopeptide transporter, kidney isoform</fullName>
    </alternativeName>
    <alternativeName>
        <fullName evidence="24">Peptide transporter 2</fullName>
    </alternativeName>
</protein>
<evidence type="ECO:0000256" key="29">
    <source>
        <dbReference type="ARBA" id="ARBA00083190"/>
    </source>
</evidence>
<evidence type="ECO:0000256" key="22">
    <source>
        <dbReference type="ARBA" id="ARBA00036620"/>
    </source>
</evidence>
<dbReference type="SUPFAM" id="SSF75217">
    <property type="entry name" value="alpha/beta knot"/>
    <property type="match status" value="1"/>
</dbReference>
<accession>A0AA40I6Q0</accession>
<evidence type="ECO:0000256" key="1">
    <source>
        <dbReference type="ARBA" id="ARBA00004265"/>
    </source>
</evidence>
<dbReference type="SUPFAM" id="SSF103473">
    <property type="entry name" value="MFS general substrate transporter"/>
    <property type="match status" value="1"/>
</dbReference>
<keyword evidence="5" id="KW-1003">Cell membrane</keyword>
<dbReference type="FunFam" id="1.20.1250.20:FF:000158">
    <property type="entry name" value="Solute carrier family 15 member 2"/>
    <property type="match status" value="1"/>
</dbReference>
<dbReference type="GO" id="GO:0030670">
    <property type="term" value="C:phagocytic vesicle membrane"/>
    <property type="evidence" value="ECO:0007669"/>
    <property type="project" value="UniProtKB-SubCell"/>
</dbReference>
<reference evidence="33" key="1">
    <citation type="submission" date="2023-06" db="EMBL/GenBank/DDBJ databases">
        <title>Reference genome for the Northern bat (Eptesicus nilssonii), a most northern bat species.</title>
        <authorList>
            <person name="Laine V.N."/>
            <person name="Pulliainen A.T."/>
            <person name="Lilley T.M."/>
        </authorList>
    </citation>
    <scope>NUCLEOTIDE SEQUENCE</scope>
    <source>
        <strain evidence="33">BLF_Eptnil</strain>
        <tissue evidence="33">Kidney</tissue>
    </source>
</reference>
<evidence type="ECO:0000256" key="11">
    <source>
        <dbReference type="ARBA" id="ARBA00022859"/>
    </source>
</evidence>
<dbReference type="PANTHER" id="PTHR11654">
    <property type="entry name" value="OLIGOPEPTIDE TRANSPORTER-RELATED"/>
    <property type="match status" value="1"/>
</dbReference>
<dbReference type="GO" id="GO:0071916">
    <property type="term" value="F:dipeptide transmembrane transporter activity"/>
    <property type="evidence" value="ECO:0007669"/>
    <property type="project" value="UniProtKB-ARBA"/>
</dbReference>
<evidence type="ECO:0000256" key="21">
    <source>
        <dbReference type="ARBA" id="ARBA00036391"/>
    </source>
</evidence>
<feature type="transmembrane region" description="Helical" evidence="32">
    <location>
        <begin position="89"/>
        <end position="109"/>
    </location>
</feature>
<evidence type="ECO:0000256" key="28">
    <source>
        <dbReference type="ARBA" id="ARBA00056584"/>
    </source>
</evidence>
<dbReference type="GO" id="GO:0015031">
    <property type="term" value="P:protein transport"/>
    <property type="evidence" value="ECO:0007669"/>
    <property type="project" value="UniProtKB-KW"/>
</dbReference>
<dbReference type="InterPro" id="IPR029028">
    <property type="entry name" value="Alpha/beta_knot_MTases"/>
</dbReference>
<evidence type="ECO:0000256" key="6">
    <source>
        <dbReference type="ARBA" id="ARBA00022553"/>
    </source>
</evidence>
<evidence type="ECO:0000256" key="10">
    <source>
        <dbReference type="ARBA" id="ARBA00022856"/>
    </source>
</evidence>
<feature type="transmembrane region" description="Helical" evidence="32">
    <location>
        <begin position="410"/>
        <end position="428"/>
    </location>
</feature>
<evidence type="ECO:0000256" key="4">
    <source>
        <dbReference type="ARBA" id="ARBA00022448"/>
    </source>
</evidence>
<dbReference type="InterPro" id="IPR036259">
    <property type="entry name" value="MFS_trans_sf"/>
</dbReference>
<comment type="similarity">
    <text evidence="3 31">Belongs to the major facilitator superfamily. Proton-dependent oligopeptide transporter (POT/PTR) (TC 2.A.17) family.</text>
</comment>
<keyword evidence="4 31" id="KW-0813">Transport</keyword>
<keyword evidence="8 31" id="KW-0812">Transmembrane</keyword>
<evidence type="ECO:0000256" key="30">
    <source>
        <dbReference type="ARBA" id="ARBA00083870"/>
    </source>
</evidence>
<feature type="transmembrane region" description="Helical" evidence="32">
    <location>
        <begin position="216"/>
        <end position="236"/>
    </location>
</feature>
<evidence type="ECO:0000313" key="33">
    <source>
        <dbReference type="EMBL" id="KAK1343944.1"/>
    </source>
</evidence>
<feature type="transmembrane region" description="Helical" evidence="32">
    <location>
        <begin position="377"/>
        <end position="398"/>
    </location>
</feature>
<evidence type="ECO:0000256" key="8">
    <source>
        <dbReference type="ARBA" id="ARBA00022692"/>
    </source>
</evidence>
<evidence type="ECO:0000256" key="23">
    <source>
        <dbReference type="ARBA" id="ARBA00041092"/>
    </source>
</evidence>
<comment type="subcellular location">
    <subcellularLocation>
        <location evidence="2">Apical cell membrane</location>
        <topology evidence="2">Multi-pass membrane protein</topology>
    </subcellularLocation>
    <subcellularLocation>
        <location evidence="1">Cytoplasmic vesicle</location>
        <location evidence="1">Phagosome membrane</location>
        <topology evidence="1">Multi-pass membrane protein</topology>
    </subcellularLocation>
    <subcellularLocation>
        <location evidence="31">Membrane</location>
        <topology evidence="31">Multi-pass membrane protein</topology>
    </subcellularLocation>
</comment>
<evidence type="ECO:0000256" key="17">
    <source>
        <dbReference type="ARBA" id="ARBA00023617"/>
    </source>
</evidence>
<dbReference type="GO" id="GO:0045087">
    <property type="term" value="P:innate immune response"/>
    <property type="evidence" value="ECO:0007669"/>
    <property type="project" value="UniProtKB-KW"/>
</dbReference>
<comment type="catalytic activity">
    <reaction evidence="27">
        <text>glycyl-L-leucine(out) + 2 H(+)(out) = glycyl-L-leucine(in) + 2 H(+)(in)</text>
        <dbReference type="Rhea" id="RHEA:76167"/>
        <dbReference type="ChEBI" id="CHEBI:15378"/>
        <dbReference type="ChEBI" id="CHEBI:143163"/>
    </reaction>
    <physiologicalReaction direction="left-to-right" evidence="27">
        <dbReference type="Rhea" id="RHEA:76168"/>
    </physiologicalReaction>
</comment>
<keyword evidence="16" id="KW-0968">Cytoplasmic vesicle</keyword>
<dbReference type="GO" id="GO:0140206">
    <property type="term" value="P:dipeptide import across plasma membrane"/>
    <property type="evidence" value="ECO:0007669"/>
    <property type="project" value="UniProtKB-ARBA"/>
</dbReference>
<evidence type="ECO:0000256" key="9">
    <source>
        <dbReference type="ARBA" id="ARBA00022847"/>
    </source>
</evidence>
<dbReference type="Pfam" id="PF00854">
    <property type="entry name" value="PTR2"/>
    <property type="match status" value="2"/>
</dbReference>
<feature type="transmembrane region" description="Helical" evidence="32">
    <location>
        <begin position="174"/>
        <end position="195"/>
    </location>
</feature>
<dbReference type="PROSITE" id="PS01022">
    <property type="entry name" value="PTR2_1"/>
    <property type="match status" value="1"/>
</dbReference>
<keyword evidence="12" id="KW-0653">Protein transport</keyword>
<evidence type="ECO:0000256" key="13">
    <source>
        <dbReference type="ARBA" id="ARBA00022989"/>
    </source>
</evidence>
<dbReference type="GO" id="GO:0016324">
    <property type="term" value="C:apical plasma membrane"/>
    <property type="evidence" value="ECO:0007669"/>
    <property type="project" value="UniProtKB-SubCell"/>
</dbReference>
<evidence type="ECO:0000256" key="20">
    <source>
        <dbReference type="ARBA" id="ARBA00036032"/>
    </source>
</evidence>
<dbReference type="PROSITE" id="PS01023">
    <property type="entry name" value="PTR2_2"/>
    <property type="match status" value="1"/>
</dbReference>
<evidence type="ECO:0000256" key="2">
    <source>
        <dbReference type="ARBA" id="ARBA00004424"/>
    </source>
</evidence>
<dbReference type="FunFam" id="1.20.1250.20:FF:000049">
    <property type="entry name" value="Solute carrier family 15 member 2"/>
    <property type="match status" value="1"/>
</dbReference>
<feature type="transmembrane region" description="Helical" evidence="32">
    <location>
        <begin position="115"/>
        <end position="135"/>
    </location>
</feature>
<comment type="function">
    <text evidence="28">Proton-coupled amino-acid transporter that transports oligopeptides of 2 to 4 amino acids with a preference for dipeptides. Transports neutral and anionic dipeptides with a proton to peptide stoichiometry of 2:1 or 3:1. In kidney, involved in the absorption of circulating di- and tripeptides from the glomerular filtrate. Can also transport beta-lactam antibiotics, such as the aminocephalosporin cefadroxil, and other antiviral and anticancer drugs. Transports the dipeptide-like aminopeptidase inhibitor bestatin. Also able to transport carnosine. Involved in innate immunity by promoting the detection of microbial pathogens by NOD-like receptors (NLRs). Mediates transport of bacterial peptidoglycans across the plasma membrane or, in macrophages, the phagosome membrane: catalyzes the transport of certain bacterial peptidoglycans, such as muramyl dipeptide (MDP), the NOD2 ligand.</text>
</comment>
<dbReference type="InterPro" id="IPR018456">
    <property type="entry name" value="PTR2_symporter_CS"/>
</dbReference>
<feature type="transmembrane region" description="Helical" evidence="32">
    <location>
        <begin position="675"/>
        <end position="695"/>
    </location>
</feature>
<keyword evidence="11" id="KW-0391">Immunity</keyword>
<dbReference type="InterPro" id="IPR004768">
    <property type="entry name" value="Oligopep_transport"/>
</dbReference>
<name>A0AA40I6Q0_CNENI</name>
<evidence type="ECO:0000256" key="3">
    <source>
        <dbReference type="ARBA" id="ARBA00005982"/>
    </source>
</evidence>
<evidence type="ECO:0000313" key="34">
    <source>
        <dbReference type="Proteomes" id="UP001177744"/>
    </source>
</evidence>
<evidence type="ECO:0000256" key="18">
    <source>
        <dbReference type="ARBA" id="ARBA00035821"/>
    </source>
</evidence>
<keyword evidence="15" id="KW-0325">Glycoprotein</keyword>
<gene>
    <name evidence="33" type="ORF">QTO34_014501</name>
</gene>
<evidence type="ECO:0000256" key="12">
    <source>
        <dbReference type="ARBA" id="ARBA00022927"/>
    </source>
</evidence>
<evidence type="ECO:0000256" key="15">
    <source>
        <dbReference type="ARBA" id="ARBA00023180"/>
    </source>
</evidence>
<evidence type="ECO:0000256" key="31">
    <source>
        <dbReference type="RuleBase" id="RU003755"/>
    </source>
</evidence>
<proteinExistence type="inferred from homology"/>
<sequence>MARRYPLTCSTIPLQSRSCPGPSSQQCLHCSCQHHIADAHHVPRCPLVVSAQVPPPPPSLPKKPPPKICGSNYPLSIVFIVVNEFCERFSYYGMKAVLTLYFLYFLHWNEDTSTSVYHAFSSLCYFTPILGAAIADSWLGKFKTIMYLSLVYVLGHVIKSLGALPILGGHMVHTVLSLVGLSLIALGTGGIKPCVAAFGGDQFEKTHEQERTRYFSVFYLSINAGSLISTFVTPMLRGDVQCFGEDCYALAFGIPGLLMLIALVVFAMGSKMYQKTPPEGNIVTQVIKCIWFAISNRFKNRSGDIPKRQHWLDWAAEKYPKQLIMDVKALTRILFLYIPLPMFWALLEQQGSRWTLQATRMNRNLGFIVLQPDQMQVLNPLLVLIFIPLFDLVIYPLVSKCGINFSSLRKMAVGMILACLAFAVVAVVETKINEMAPPQPGPQEIFLQVLNLADDEVKVTVVGDDNNSLLPESIKSFQKMPHYSKLHLKTKSQDFHFHLKYHNLSVYTEHSVEEKKWYSLIIREDGESVSSMMVKDAENITTNGMTAVRFLNTLHKEVNINLGTDISLNVGEDYGVSAYRTVQIGEYPAVHCKTEDDDFSLNLGLLNFGAAYLFVITNSTHQGPHAWKTEDIPASKISIAWQLPQYVLVTAGEVMFSVTGLEFSYSQAPSSMKSVLQAAWLLTIGVGNFIVLTVAQFSDLVQWVEFTLFSCLLLLVCLIFSIMGYYYVPLKSEDIQEPAAKKIPHIQENTINLETKNTKL</sequence>
<dbReference type="InterPro" id="IPR000109">
    <property type="entry name" value="POT_fam"/>
</dbReference>
<comment type="catalytic activity">
    <reaction evidence="21">
        <text>carnosine(out) + 2 H(+)(out) = carnosine(in) + 2 H(+)(in)</text>
        <dbReference type="Rhea" id="RHEA:76191"/>
        <dbReference type="ChEBI" id="CHEBI:15378"/>
        <dbReference type="ChEBI" id="CHEBI:57485"/>
    </reaction>
    <physiologicalReaction direction="left-to-right" evidence="21">
        <dbReference type="Rhea" id="RHEA:76192"/>
    </physiologicalReaction>
</comment>
<feature type="transmembrane region" description="Helical" evidence="32">
    <location>
        <begin position="147"/>
        <end position="168"/>
    </location>
</feature>
<keyword evidence="7" id="KW-0399">Innate immunity</keyword>
<evidence type="ECO:0000256" key="24">
    <source>
        <dbReference type="ARBA" id="ARBA00042838"/>
    </source>
</evidence>
<comment type="catalytic activity">
    <reaction evidence="19">
        <text>glycyl-L-lysine(out) + 2 H(+)(out) = glycyl-L-lysine(in) + 2 H(+)(in)</text>
        <dbReference type="Rhea" id="RHEA:76171"/>
        <dbReference type="ChEBI" id="CHEBI:15378"/>
        <dbReference type="ChEBI" id="CHEBI:194323"/>
    </reaction>
    <physiologicalReaction direction="left-to-right" evidence="19">
        <dbReference type="Rhea" id="RHEA:76172"/>
    </physiologicalReaction>
</comment>
<comment type="subunit">
    <text evidence="17">Interacts (via extracellular domain region) with trypsin.</text>
</comment>
<comment type="catalytic activity">
    <reaction evidence="25">
        <text>L-alanyl-L-alanine(out) + 2 H(+)(out) = L-alanyl-L-alanine(in) + 2 H(+)(in)</text>
        <dbReference type="Rhea" id="RHEA:76183"/>
        <dbReference type="ChEBI" id="CHEBI:15378"/>
        <dbReference type="ChEBI" id="CHEBI:195181"/>
    </reaction>
    <physiologicalReaction direction="left-to-right" evidence="25">
        <dbReference type="Rhea" id="RHEA:76184"/>
    </physiologicalReaction>
</comment>
<organism evidence="33 34">
    <name type="scientific">Cnephaeus nilssonii</name>
    <name type="common">Northern bat</name>
    <name type="synonym">Eptesicus nilssonii</name>
    <dbReference type="NCBI Taxonomy" id="3371016"/>
    <lineage>
        <taxon>Eukaryota</taxon>
        <taxon>Metazoa</taxon>
        <taxon>Chordata</taxon>
        <taxon>Craniata</taxon>
        <taxon>Vertebrata</taxon>
        <taxon>Euteleostomi</taxon>
        <taxon>Mammalia</taxon>
        <taxon>Eutheria</taxon>
        <taxon>Laurasiatheria</taxon>
        <taxon>Chiroptera</taxon>
        <taxon>Yangochiroptera</taxon>
        <taxon>Vespertilionidae</taxon>
        <taxon>Cnephaeus</taxon>
    </lineage>
</organism>
<evidence type="ECO:0000256" key="5">
    <source>
        <dbReference type="ARBA" id="ARBA00022475"/>
    </source>
</evidence>
<keyword evidence="6" id="KW-0597">Phosphoprotein</keyword>
<evidence type="ECO:0000256" key="32">
    <source>
        <dbReference type="SAM" id="Phobius"/>
    </source>
</evidence>
<dbReference type="Proteomes" id="UP001177744">
    <property type="component" value="Unassembled WGS sequence"/>
</dbReference>
<feature type="transmembrane region" description="Helical" evidence="32">
    <location>
        <begin position="248"/>
        <end position="268"/>
    </location>
</feature>
<dbReference type="CDD" id="cd17347">
    <property type="entry name" value="MFS_SLC15A1_2_like"/>
    <property type="match status" value="1"/>
</dbReference>
<keyword evidence="34" id="KW-1185">Reference proteome</keyword>
<dbReference type="Gene3D" id="1.20.1250.20">
    <property type="entry name" value="MFS general substrate transporter like domains"/>
    <property type="match status" value="2"/>
</dbReference>
<comment type="catalytic activity">
    <reaction evidence="26">
        <text>N-acetyl-D-muramoyl-L-alanyl-D-isoglutamine(out) + 3 H(+)(out) = N-acetyl-D-muramoyl-L-alanyl-D-isoglutamine(in) + 3 H(+)(in)</text>
        <dbReference type="Rhea" id="RHEA:76375"/>
        <dbReference type="ChEBI" id="CHEBI:15378"/>
        <dbReference type="ChEBI" id="CHEBI:155830"/>
    </reaction>
    <physiologicalReaction direction="left-to-right" evidence="26">
        <dbReference type="Rhea" id="RHEA:76376"/>
    </physiologicalReaction>
</comment>
<comment type="catalytic activity">
    <reaction evidence="20">
        <text>glycyl-L-glutamate(out) + 3 H(+)(out) = glycyl-L-glutamate(in) + 3 H(+)(in)</text>
        <dbReference type="Rhea" id="RHEA:76175"/>
        <dbReference type="ChEBI" id="CHEBI:15378"/>
        <dbReference type="ChEBI" id="CHEBI:73784"/>
    </reaction>
    <physiologicalReaction direction="left-to-right" evidence="20">
        <dbReference type="Rhea" id="RHEA:76176"/>
    </physiologicalReaction>
</comment>
<comment type="caution">
    <text evidence="33">The sequence shown here is derived from an EMBL/GenBank/DDBJ whole genome shotgun (WGS) entry which is preliminary data.</text>
</comment>
<keyword evidence="13 32" id="KW-1133">Transmembrane helix</keyword>
<evidence type="ECO:0000256" key="26">
    <source>
        <dbReference type="ARBA" id="ARBA00051256"/>
    </source>
</evidence>
<comment type="catalytic activity">
    <reaction evidence="18">
        <text>an L-amino acid tripeptide(out) + 2 H(+)(out) = an L-amino acid tripeptide(in) + 2 H(+)(in)</text>
        <dbReference type="Rhea" id="RHEA:76187"/>
        <dbReference type="ChEBI" id="CHEBI:15378"/>
        <dbReference type="ChEBI" id="CHEBI:155837"/>
    </reaction>
    <physiologicalReaction direction="left-to-right" evidence="18">
        <dbReference type="Rhea" id="RHEA:76188"/>
    </physiologicalReaction>
</comment>
<dbReference type="EMBL" id="JAULJE010000004">
    <property type="protein sequence ID" value="KAK1343944.1"/>
    <property type="molecule type" value="Genomic_DNA"/>
</dbReference>
<dbReference type="AlphaFoldDB" id="A0AA40I6Q0"/>
<keyword evidence="10" id="KW-0571">Peptide transport</keyword>
<feature type="transmembrane region" description="Helical" evidence="32">
    <location>
        <begin position="707"/>
        <end position="728"/>
    </location>
</feature>
<keyword evidence="9" id="KW-0769">Symport</keyword>
<comment type="catalytic activity">
    <reaction evidence="22">
        <text>a dipeptide(out) + 2 H(+)(out) = a dipeptide(in) + 2 H(+)(in)</text>
        <dbReference type="Rhea" id="RHEA:76179"/>
        <dbReference type="ChEBI" id="CHEBI:15378"/>
        <dbReference type="ChEBI" id="CHEBI:90799"/>
    </reaction>
    <physiologicalReaction direction="left-to-right" evidence="22">
        <dbReference type="Rhea" id="RHEA:76180"/>
    </physiologicalReaction>
</comment>
<evidence type="ECO:0000256" key="16">
    <source>
        <dbReference type="ARBA" id="ARBA00023329"/>
    </source>
</evidence>